<dbReference type="InterPro" id="IPR000210">
    <property type="entry name" value="BTB/POZ_dom"/>
</dbReference>
<comment type="caution">
    <text evidence="3">The sequence shown here is derived from an EMBL/GenBank/DDBJ whole genome shotgun (WGS) entry which is preliminary data.</text>
</comment>
<evidence type="ECO:0000259" key="2">
    <source>
        <dbReference type="PROSITE" id="PS50097"/>
    </source>
</evidence>
<evidence type="ECO:0000313" key="3">
    <source>
        <dbReference type="EMBL" id="POG81452.1"/>
    </source>
</evidence>
<feature type="domain" description="BTB" evidence="2">
    <location>
        <begin position="24"/>
        <end position="86"/>
    </location>
</feature>
<dbReference type="PROSITE" id="PS50097">
    <property type="entry name" value="BTB"/>
    <property type="match status" value="1"/>
</dbReference>
<dbReference type="Pfam" id="PF00651">
    <property type="entry name" value="BTB"/>
    <property type="match status" value="1"/>
</dbReference>
<keyword evidence="4" id="KW-1185">Reference proteome</keyword>
<dbReference type="EMBL" id="AUPC02000011">
    <property type="protein sequence ID" value="POG81452.1"/>
    <property type="molecule type" value="Genomic_DNA"/>
</dbReference>
<proteinExistence type="predicted"/>
<dbReference type="Proteomes" id="UP000018888">
    <property type="component" value="Unassembled WGS sequence"/>
</dbReference>
<evidence type="ECO:0000313" key="4">
    <source>
        <dbReference type="Proteomes" id="UP000018888"/>
    </source>
</evidence>
<accession>A0A2P4QV24</accession>
<dbReference type="VEuPathDB" id="FungiDB:RhiirFUN_017792"/>
<gene>
    <name evidence="3" type="ORF">GLOIN_2v1470811</name>
</gene>
<protein>
    <recommendedName>
        <fullName evidence="2">BTB domain-containing protein</fullName>
    </recommendedName>
</protein>
<reference evidence="3 4" key="1">
    <citation type="journal article" date="2013" name="Proc. Natl. Acad. Sci. U.S.A.">
        <title>Genome of an arbuscular mycorrhizal fungus provides insight into the oldest plant symbiosis.</title>
        <authorList>
            <person name="Tisserant E."/>
            <person name="Malbreil M."/>
            <person name="Kuo A."/>
            <person name="Kohler A."/>
            <person name="Symeonidi A."/>
            <person name="Balestrini R."/>
            <person name="Charron P."/>
            <person name="Duensing N."/>
            <person name="Frei Dit Frey N."/>
            <person name="Gianinazzi-Pearson V."/>
            <person name="Gilbert L.B."/>
            <person name="Handa Y."/>
            <person name="Herr J.R."/>
            <person name="Hijri M."/>
            <person name="Koul R."/>
            <person name="Kawaguchi M."/>
            <person name="Krajinski F."/>
            <person name="Lammers P.J."/>
            <person name="Masclaux F.G."/>
            <person name="Murat C."/>
            <person name="Morin E."/>
            <person name="Ndikumana S."/>
            <person name="Pagni M."/>
            <person name="Petitpierre D."/>
            <person name="Requena N."/>
            <person name="Rosikiewicz P."/>
            <person name="Riley R."/>
            <person name="Saito K."/>
            <person name="San Clemente H."/>
            <person name="Shapiro H."/>
            <person name="van Tuinen D."/>
            <person name="Becard G."/>
            <person name="Bonfante P."/>
            <person name="Paszkowski U."/>
            <person name="Shachar-Hill Y.Y."/>
            <person name="Tuskan G.A."/>
            <person name="Young P.W."/>
            <person name="Sanders I.R."/>
            <person name="Henrissat B."/>
            <person name="Rensing S.A."/>
            <person name="Grigoriev I.V."/>
            <person name="Corradi N."/>
            <person name="Roux C."/>
            <person name="Martin F."/>
        </authorList>
    </citation>
    <scope>NUCLEOTIDE SEQUENCE [LARGE SCALE GENOMIC DNA]</scope>
    <source>
        <strain evidence="3 4">DAOM 197198</strain>
    </source>
</reference>
<name>A0A2P4QV24_RHIID</name>
<feature type="compositionally biased region" description="Basic and acidic residues" evidence="1">
    <location>
        <begin position="94"/>
        <end position="130"/>
    </location>
</feature>
<dbReference type="AlphaFoldDB" id="A0A2P4QV24"/>
<sequence length="153" mass="17959">MIGDKLLPKLSQNLLEILNDEEYYDITIEVGNDPYIKVFRAHMVILNYRSPYLRRMLSTNKKKNDGTLTNIKLTNIFPEIFGIILRCNNIDQGESERERGRRKGKEDEKEREDERKVETKGKGKRRESGKWKWKRKGTKLKGKGSFGMLLLVL</sequence>
<reference evidence="3 4" key="2">
    <citation type="journal article" date="2018" name="New Phytol.">
        <title>High intraspecific genome diversity in the model arbuscular mycorrhizal symbiont Rhizophagus irregularis.</title>
        <authorList>
            <person name="Chen E.C.H."/>
            <person name="Morin E."/>
            <person name="Beaudet D."/>
            <person name="Noel J."/>
            <person name="Yildirir G."/>
            <person name="Ndikumana S."/>
            <person name="Charron P."/>
            <person name="St-Onge C."/>
            <person name="Giorgi J."/>
            <person name="Kruger M."/>
            <person name="Marton T."/>
            <person name="Ropars J."/>
            <person name="Grigoriev I.V."/>
            <person name="Hainaut M."/>
            <person name="Henrissat B."/>
            <person name="Roux C."/>
            <person name="Martin F."/>
            <person name="Corradi N."/>
        </authorList>
    </citation>
    <scope>NUCLEOTIDE SEQUENCE [LARGE SCALE GENOMIC DNA]</scope>
    <source>
        <strain evidence="3 4">DAOM 197198</strain>
    </source>
</reference>
<organism evidence="3 4">
    <name type="scientific">Rhizophagus irregularis (strain DAOM 181602 / DAOM 197198 / MUCL 43194)</name>
    <name type="common">Arbuscular mycorrhizal fungus</name>
    <name type="synonym">Glomus intraradices</name>
    <dbReference type="NCBI Taxonomy" id="747089"/>
    <lineage>
        <taxon>Eukaryota</taxon>
        <taxon>Fungi</taxon>
        <taxon>Fungi incertae sedis</taxon>
        <taxon>Mucoromycota</taxon>
        <taxon>Glomeromycotina</taxon>
        <taxon>Glomeromycetes</taxon>
        <taxon>Glomerales</taxon>
        <taxon>Glomeraceae</taxon>
        <taxon>Rhizophagus</taxon>
    </lineage>
</organism>
<dbReference type="InterPro" id="IPR011333">
    <property type="entry name" value="SKP1/BTB/POZ_sf"/>
</dbReference>
<dbReference type="Gene3D" id="3.30.710.10">
    <property type="entry name" value="Potassium Channel Kv1.1, Chain A"/>
    <property type="match status" value="1"/>
</dbReference>
<dbReference type="CDD" id="cd18186">
    <property type="entry name" value="BTB_POZ_ZBTB_KLHL-like"/>
    <property type="match status" value="1"/>
</dbReference>
<dbReference type="SUPFAM" id="SSF54695">
    <property type="entry name" value="POZ domain"/>
    <property type="match status" value="1"/>
</dbReference>
<feature type="region of interest" description="Disordered" evidence="1">
    <location>
        <begin position="92"/>
        <end position="136"/>
    </location>
</feature>
<evidence type="ECO:0000256" key="1">
    <source>
        <dbReference type="SAM" id="MobiDB-lite"/>
    </source>
</evidence>